<evidence type="ECO:0000313" key="3">
    <source>
        <dbReference type="Proteomes" id="UP000813385"/>
    </source>
</evidence>
<reference evidence="2" key="1">
    <citation type="journal article" date="2021" name="Nat. Commun.">
        <title>Genetic determinants of endophytism in the Arabidopsis root mycobiome.</title>
        <authorList>
            <person name="Mesny F."/>
            <person name="Miyauchi S."/>
            <person name="Thiergart T."/>
            <person name="Pickel B."/>
            <person name="Atanasova L."/>
            <person name="Karlsson M."/>
            <person name="Huettel B."/>
            <person name="Barry K.W."/>
            <person name="Haridas S."/>
            <person name="Chen C."/>
            <person name="Bauer D."/>
            <person name="Andreopoulos W."/>
            <person name="Pangilinan J."/>
            <person name="LaButti K."/>
            <person name="Riley R."/>
            <person name="Lipzen A."/>
            <person name="Clum A."/>
            <person name="Drula E."/>
            <person name="Henrissat B."/>
            <person name="Kohler A."/>
            <person name="Grigoriev I.V."/>
            <person name="Martin F.M."/>
            <person name="Hacquard S."/>
        </authorList>
    </citation>
    <scope>NUCLEOTIDE SEQUENCE</scope>
    <source>
        <strain evidence="2">MPI-CAGE-AT-0016</strain>
    </source>
</reference>
<keyword evidence="3" id="KW-1185">Reference proteome</keyword>
<dbReference type="InterPro" id="IPR052895">
    <property type="entry name" value="HetReg/Transcr_Mod"/>
</dbReference>
<evidence type="ECO:0000259" key="1">
    <source>
        <dbReference type="Pfam" id="PF06985"/>
    </source>
</evidence>
<dbReference type="PANTHER" id="PTHR24148">
    <property type="entry name" value="ANKYRIN REPEAT DOMAIN-CONTAINING PROTEIN 39 HOMOLOG-RELATED"/>
    <property type="match status" value="1"/>
</dbReference>
<dbReference type="Proteomes" id="UP000813385">
    <property type="component" value="Unassembled WGS sequence"/>
</dbReference>
<sequence length="683" mass="75491">MTSVVAAPALPITSDAKSGPFDYQPLGDRQIRILRLRPSADDTSPLHGDLFISNLDDLPTPLKPNSPIPSEPLDPSRQTCYDAISYAWGPSALTDAFITPHGSIPITTSLASVLRRVRPDSPTDHDNPLFWADAICINQADTSEKEQQVTLMGAIYASAARVICDLGEGSPDAHLVLDAMANYRRRNVRRGLPMGQGDWPLLEGPDAAAVMSIPYPTAEEADATPEVEEGSLAAAFDAFLSLPWFRRLWVVQEFVLGRDAVMLLGRRRVSWGELWGGIMPWKDVTWPWYSAATPAGGVGPAQDLILPYYSMCLIRASRLADPATPHGQAFISVTKELNSVTDVAHIVDLPLCLVGFGSSAVTIPRDRYFAILGLLGPDRSAELRPDYTSPMEDITLRFWRAAYSVPTGADLLNAAGLTGREPQYPTWVRDITVANYRDHYWPLGPVSEASHNAGGRNIFSATFFDDDPHRMFVRAHCLDVVTDILPTSEEEPFASLPFMTRLAKGFSFFAADLRTVDSPADMRYPYTGEHIHEAAWKTMSNHHIQDTKPGSAERFDAAFKMSAVIPLLLPWDLAEGTPVNADYWNALHGKDPSIMTLLAERFYTLWGMRFCRTRKGYFAALHKDVRVGDSVWILAGCRLPTVLRPSTSHPGCYESLSGGYVHGFMNEEVTRQPGFKWQGLSLR</sequence>
<name>A0A8K0T771_9PEZI</name>
<gene>
    <name evidence="2" type="ORF">B0T11DRAFT_141662</name>
</gene>
<evidence type="ECO:0000313" key="2">
    <source>
        <dbReference type="EMBL" id="KAH7347428.1"/>
    </source>
</evidence>
<dbReference type="EMBL" id="JAGPXD010000007">
    <property type="protein sequence ID" value="KAH7347428.1"/>
    <property type="molecule type" value="Genomic_DNA"/>
</dbReference>
<feature type="domain" description="Heterokaryon incompatibility" evidence="1">
    <location>
        <begin position="81"/>
        <end position="253"/>
    </location>
</feature>
<dbReference type="OrthoDB" id="1262810at2759"/>
<dbReference type="InterPro" id="IPR010730">
    <property type="entry name" value="HET"/>
</dbReference>
<protein>
    <submittedName>
        <fullName evidence="2">Heterokaryon incompatibility protein-domain-containing protein</fullName>
    </submittedName>
</protein>
<dbReference type="Pfam" id="PF06985">
    <property type="entry name" value="HET"/>
    <property type="match status" value="1"/>
</dbReference>
<dbReference type="AlphaFoldDB" id="A0A8K0T771"/>
<comment type="caution">
    <text evidence="2">The sequence shown here is derived from an EMBL/GenBank/DDBJ whole genome shotgun (WGS) entry which is preliminary data.</text>
</comment>
<accession>A0A8K0T771</accession>
<dbReference type="PANTHER" id="PTHR24148:SF73">
    <property type="entry name" value="HET DOMAIN PROTEIN (AFU_ORTHOLOGUE AFUA_8G01020)"/>
    <property type="match status" value="1"/>
</dbReference>
<proteinExistence type="predicted"/>
<organism evidence="2 3">
    <name type="scientific">Plectosphaerella cucumerina</name>
    <dbReference type="NCBI Taxonomy" id="40658"/>
    <lineage>
        <taxon>Eukaryota</taxon>
        <taxon>Fungi</taxon>
        <taxon>Dikarya</taxon>
        <taxon>Ascomycota</taxon>
        <taxon>Pezizomycotina</taxon>
        <taxon>Sordariomycetes</taxon>
        <taxon>Hypocreomycetidae</taxon>
        <taxon>Glomerellales</taxon>
        <taxon>Plectosphaerellaceae</taxon>
        <taxon>Plectosphaerella</taxon>
    </lineage>
</organism>